<sequence length="392" mass="41146">MTEAVIVSTARTPLAKSWRGAFNMTHGATLGGHAVAAALERAKLDPARVEDVIMGCANPEGATGANIARQIALRAGLPVSVPGMTVNRFCSSGLQTIALAAQRIIAGEGEVYVAGGVESISCVQNEMNHHMIQEGWLVQHKPEIYWNMLQTAENVAKRYGISKERQDEYGVQSQLRAAAAQEAGRFRDEIVPITVLAGVADKATGRLFTKEVTVSADEGIRPDTTLEGVSKIRSAVPGGVITAGNASQFSDGASACVVMSADAAQREGLQPLGVFRGFAVAGCEPDEMGIGPVFAVPKLLKQAGLKVDDIGLWELNEAFAVQVLYCRDTLGIPEDRLNVNGGAIAVGHPYGVSGARLTGHALIEGKRRGVKYVVVTMCIGGGQGAAGLFEIL</sequence>
<evidence type="ECO:0000256" key="4">
    <source>
        <dbReference type="ARBA" id="ARBA00022679"/>
    </source>
</evidence>
<gene>
    <name evidence="13" type="ORF">BLA17378_06472</name>
</gene>
<dbReference type="Pfam" id="PF02803">
    <property type="entry name" value="Thiolase_C"/>
    <property type="match status" value="1"/>
</dbReference>
<keyword evidence="6" id="KW-0809">Transit peptide</keyword>
<evidence type="ECO:0000256" key="1">
    <source>
        <dbReference type="ARBA" id="ARBA00004275"/>
    </source>
</evidence>
<evidence type="ECO:0000256" key="6">
    <source>
        <dbReference type="ARBA" id="ARBA00022946"/>
    </source>
</evidence>
<evidence type="ECO:0000259" key="12">
    <source>
        <dbReference type="Pfam" id="PF02803"/>
    </source>
</evidence>
<dbReference type="Proteomes" id="UP000494120">
    <property type="component" value="Unassembled WGS sequence"/>
</dbReference>
<keyword evidence="8" id="KW-0576">Peroxisome</keyword>
<comment type="pathway">
    <text evidence="2">Lipid metabolism.</text>
</comment>
<comment type="similarity">
    <text evidence="3 10">Belongs to the thiolase-like superfamily. Thiolase family.</text>
</comment>
<dbReference type="Gene3D" id="3.40.47.10">
    <property type="match status" value="1"/>
</dbReference>
<dbReference type="PROSITE" id="PS00737">
    <property type="entry name" value="THIOLASE_2"/>
    <property type="match status" value="1"/>
</dbReference>
<comment type="caution">
    <text evidence="13">The sequence shown here is derived from an EMBL/GenBank/DDBJ whole genome shotgun (WGS) entry which is preliminary data.</text>
</comment>
<dbReference type="InterPro" id="IPR020613">
    <property type="entry name" value="Thiolase_CS"/>
</dbReference>
<dbReference type="InterPro" id="IPR050215">
    <property type="entry name" value="Thiolase-like_sf_Thiolase"/>
</dbReference>
<reference evidence="13 14" key="1">
    <citation type="submission" date="2019-09" db="EMBL/GenBank/DDBJ databases">
        <authorList>
            <person name="Depoorter E."/>
        </authorList>
    </citation>
    <scope>NUCLEOTIDE SEQUENCE [LARGE SCALE GENOMIC DNA]</scope>
    <source>
        <strain evidence="13 14">R-17378</strain>
    </source>
</reference>
<evidence type="ECO:0000256" key="9">
    <source>
        <dbReference type="ARBA" id="ARBA00023315"/>
    </source>
</evidence>
<feature type="domain" description="Thiolase N-terminal" evidence="11">
    <location>
        <begin position="5"/>
        <end position="261"/>
    </location>
</feature>
<keyword evidence="7" id="KW-0443">Lipid metabolism</keyword>
<dbReference type="NCBIfam" id="TIGR01930">
    <property type="entry name" value="AcCoA-C-Actrans"/>
    <property type="match status" value="1"/>
</dbReference>
<dbReference type="InterPro" id="IPR002155">
    <property type="entry name" value="Thiolase"/>
</dbReference>
<evidence type="ECO:0000256" key="10">
    <source>
        <dbReference type="RuleBase" id="RU003557"/>
    </source>
</evidence>
<dbReference type="NCBIfam" id="NF005494">
    <property type="entry name" value="PRK07108.1"/>
    <property type="match status" value="1"/>
</dbReference>
<dbReference type="CDD" id="cd00751">
    <property type="entry name" value="thiolase"/>
    <property type="match status" value="1"/>
</dbReference>
<dbReference type="PIRSF" id="PIRSF000429">
    <property type="entry name" value="Ac-CoA_Ac_transf"/>
    <property type="match status" value="1"/>
</dbReference>
<keyword evidence="14" id="KW-1185">Reference proteome</keyword>
<dbReference type="RefSeq" id="WP_174961074.1">
    <property type="nucleotide sequence ID" value="NZ_CABVQG010000030.1"/>
</dbReference>
<dbReference type="PROSITE" id="PS00098">
    <property type="entry name" value="THIOLASE_1"/>
    <property type="match status" value="1"/>
</dbReference>
<dbReference type="EMBL" id="CABVQG010000030">
    <property type="protein sequence ID" value="VWD19133.1"/>
    <property type="molecule type" value="Genomic_DNA"/>
</dbReference>
<keyword evidence="9 10" id="KW-0012">Acyltransferase</keyword>
<dbReference type="InterPro" id="IPR020617">
    <property type="entry name" value="Thiolase_C"/>
</dbReference>
<evidence type="ECO:0000256" key="7">
    <source>
        <dbReference type="ARBA" id="ARBA00023098"/>
    </source>
</evidence>
<evidence type="ECO:0000313" key="13">
    <source>
        <dbReference type="EMBL" id="VWD19133.1"/>
    </source>
</evidence>
<dbReference type="PANTHER" id="PTHR43853:SF8">
    <property type="entry name" value="3-KETOACYL-COA THIOLASE, PEROXISOMAL"/>
    <property type="match status" value="1"/>
</dbReference>
<organism evidence="13 14">
    <name type="scientific">Burkholderia aenigmatica</name>
    <dbReference type="NCBI Taxonomy" id="2015348"/>
    <lineage>
        <taxon>Bacteria</taxon>
        <taxon>Pseudomonadati</taxon>
        <taxon>Pseudomonadota</taxon>
        <taxon>Betaproteobacteria</taxon>
        <taxon>Burkholderiales</taxon>
        <taxon>Burkholderiaceae</taxon>
        <taxon>Burkholderia</taxon>
        <taxon>Burkholderia cepacia complex</taxon>
    </lineage>
</organism>
<evidence type="ECO:0000313" key="14">
    <source>
        <dbReference type="Proteomes" id="UP000494120"/>
    </source>
</evidence>
<feature type="domain" description="Thiolase C-terminal" evidence="12">
    <location>
        <begin position="270"/>
        <end position="390"/>
    </location>
</feature>
<name>A0ABY6Y193_9BURK</name>
<dbReference type="SUPFAM" id="SSF53901">
    <property type="entry name" value="Thiolase-like"/>
    <property type="match status" value="2"/>
</dbReference>
<keyword evidence="5" id="KW-0276">Fatty acid metabolism</keyword>
<proteinExistence type="inferred from homology"/>
<accession>A0ABY6Y193</accession>
<protein>
    <submittedName>
        <fullName evidence="13">Acetyl-CoA acetyltransferase</fullName>
    </submittedName>
</protein>
<evidence type="ECO:0000256" key="2">
    <source>
        <dbReference type="ARBA" id="ARBA00005189"/>
    </source>
</evidence>
<evidence type="ECO:0000256" key="8">
    <source>
        <dbReference type="ARBA" id="ARBA00023140"/>
    </source>
</evidence>
<comment type="subcellular location">
    <subcellularLocation>
        <location evidence="1">Peroxisome</location>
    </subcellularLocation>
</comment>
<dbReference type="InterPro" id="IPR016039">
    <property type="entry name" value="Thiolase-like"/>
</dbReference>
<evidence type="ECO:0000256" key="3">
    <source>
        <dbReference type="ARBA" id="ARBA00010982"/>
    </source>
</evidence>
<evidence type="ECO:0000256" key="5">
    <source>
        <dbReference type="ARBA" id="ARBA00022832"/>
    </source>
</evidence>
<evidence type="ECO:0000259" key="11">
    <source>
        <dbReference type="Pfam" id="PF00108"/>
    </source>
</evidence>
<keyword evidence="4 10" id="KW-0808">Transferase</keyword>
<dbReference type="Pfam" id="PF00108">
    <property type="entry name" value="Thiolase_N"/>
    <property type="match status" value="1"/>
</dbReference>
<dbReference type="InterPro" id="IPR020616">
    <property type="entry name" value="Thiolase_N"/>
</dbReference>
<dbReference type="InterPro" id="IPR020615">
    <property type="entry name" value="Thiolase_acyl_enz_int_AS"/>
</dbReference>
<dbReference type="PANTHER" id="PTHR43853">
    <property type="entry name" value="3-KETOACYL-COA THIOLASE, PEROXISOMAL"/>
    <property type="match status" value="1"/>
</dbReference>